<dbReference type="SUPFAM" id="SSF47587">
    <property type="entry name" value="Domain of poly(ADP-ribose) polymerase"/>
    <property type="match status" value="1"/>
</dbReference>
<name>A0AAJ7TEN6_PETMA</name>
<accession>A0AAJ7TEN6</accession>
<evidence type="ECO:0000256" key="9">
    <source>
        <dbReference type="ARBA" id="ARBA00022771"/>
    </source>
</evidence>
<dbReference type="SMART" id="SM00678">
    <property type="entry name" value="WWE"/>
    <property type="match status" value="2"/>
</dbReference>
<keyword evidence="10" id="KW-0862">Zinc</keyword>
<dbReference type="SUPFAM" id="SSF142921">
    <property type="entry name" value="WGR domain-like"/>
    <property type="match status" value="1"/>
</dbReference>
<evidence type="ECO:0000256" key="16">
    <source>
        <dbReference type="ARBA" id="ARBA00033987"/>
    </source>
</evidence>
<comment type="catalytic activity">
    <reaction evidence="16">
        <text>NAD(+) + (ADP-D-ribosyl)n-acceptor = nicotinamide + (ADP-D-ribosyl)n+1-acceptor + H(+).</text>
        <dbReference type="EC" id="2.4.2.30"/>
    </reaction>
</comment>
<keyword evidence="6" id="KW-0677">Repeat</keyword>
<dbReference type="PROSITE" id="PS51060">
    <property type="entry name" value="PARP_ALPHA_HD"/>
    <property type="match status" value="1"/>
</dbReference>
<dbReference type="GO" id="GO:0008270">
    <property type="term" value="F:zinc ion binding"/>
    <property type="evidence" value="ECO:0007669"/>
    <property type="project" value="UniProtKB-KW"/>
</dbReference>
<feature type="domain" description="WWE" evidence="19">
    <location>
        <begin position="88"/>
        <end position="164"/>
    </location>
</feature>
<dbReference type="GO" id="GO:0003950">
    <property type="term" value="F:NAD+ poly-ADP-ribosyltransferase activity"/>
    <property type="evidence" value="ECO:0007669"/>
    <property type="project" value="UniProtKB-UniRule"/>
</dbReference>
<dbReference type="Pfam" id="PF02825">
    <property type="entry name" value="WWE"/>
    <property type="match status" value="2"/>
</dbReference>
<dbReference type="Pfam" id="PF00644">
    <property type="entry name" value="PARP"/>
    <property type="match status" value="1"/>
</dbReference>
<evidence type="ECO:0000256" key="8">
    <source>
        <dbReference type="ARBA" id="ARBA00022765"/>
    </source>
</evidence>
<keyword evidence="7" id="KW-0227">DNA damage</keyword>
<evidence type="ECO:0000259" key="19">
    <source>
        <dbReference type="PROSITE" id="PS50918"/>
    </source>
</evidence>
<evidence type="ECO:0000256" key="5">
    <source>
        <dbReference type="ARBA" id="ARBA00022723"/>
    </source>
</evidence>
<dbReference type="CDD" id="cd01437">
    <property type="entry name" value="parp_like"/>
    <property type="match status" value="1"/>
</dbReference>
<dbReference type="Gene3D" id="3.30.720.50">
    <property type="match status" value="2"/>
</dbReference>
<dbReference type="CTD" id="10038"/>
<keyword evidence="8" id="KW-0013">ADP-ribosylation</keyword>
<dbReference type="SMART" id="SM00773">
    <property type="entry name" value="WGR"/>
    <property type="match status" value="1"/>
</dbReference>
<evidence type="ECO:0000256" key="7">
    <source>
        <dbReference type="ARBA" id="ARBA00022763"/>
    </source>
</evidence>
<keyword evidence="12" id="KW-0238">DNA-binding</keyword>
<comment type="subcellular location">
    <subcellularLocation>
        <location evidence="1">Nucleus</location>
    </subcellularLocation>
</comment>
<proteinExistence type="inferred from homology"/>
<keyword evidence="9" id="KW-0863">Zinc-finger</keyword>
<dbReference type="Pfam" id="PF02877">
    <property type="entry name" value="PARP_reg"/>
    <property type="match status" value="1"/>
</dbReference>
<dbReference type="PANTHER" id="PTHR10459">
    <property type="entry name" value="DNA LIGASE"/>
    <property type="match status" value="1"/>
</dbReference>
<dbReference type="InterPro" id="IPR012317">
    <property type="entry name" value="Poly(ADP-ribose)pol_cat_dom"/>
</dbReference>
<evidence type="ECO:0000256" key="17">
    <source>
        <dbReference type="RuleBase" id="RU362114"/>
    </source>
</evidence>
<dbReference type="PROSITE" id="PS51059">
    <property type="entry name" value="PARP_CATALYTIC"/>
    <property type="match status" value="1"/>
</dbReference>
<evidence type="ECO:0000256" key="2">
    <source>
        <dbReference type="ARBA" id="ARBA00022676"/>
    </source>
</evidence>
<dbReference type="KEGG" id="pmrn:116945910"/>
<dbReference type="PANTHER" id="PTHR10459:SF60">
    <property type="entry name" value="POLY [ADP-RIBOSE] POLYMERASE 2"/>
    <property type="match status" value="1"/>
</dbReference>
<dbReference type="FunFam" id="2.20.140.10:FF:000001">
    <property type="entry name" value="Poly [ADP-ribose] polymerase"/>
    <property type="match status" value="1"/>
</dbReference>
<dbReference type="FunFam" id="1.20.142.10:FF:000001">
    <property type="entry name" value="Poly [ADP-ribose] polymerase"/>
    <property type="match status" value="1"/>
</dbReference>
<dbReference type="InterPro" id="IPR004102">
    <property type="entry name" value="Poly(ADP-ribose)pol_reg_dom"/>
</dbReference>
<keyword evidence="14" id="KW-0539">Nucleus</keyword>
<dbReference type="SUPFAM" id="SSF117839">
    <property type="entry name" value="WWE domain"/>
    <property type="match status" value="2"/>
</dbReference>
<dbReference type="InterPro" id="IPR050800">
    <property type="entry name" value="ARTD/PARP"/>
</dbReference>
<dbReference type="InterPro" id="IPR037197">
    <property type="entry name" value="WWE_dom_sf"/>
</dbReference>
<protein>
    <recommendedName>
        <fullName evidence="17">Poly [ADP-ribose] polymerase</fullName>
        <shortName evidence="17">PARP</shortName>
        <ecNumber evidence="17">2.4.2.-</ecNumber>
    </recommendedName>
</protein>
<feature type="compositionally biased region" description="Basic and acidic residues" evidence="18">
    <location>
        <begin position="185"/>
        <end position="204"/>
    </location>
</feature>
<dbReference type="GeneID" id="116945910"/>
<evidence type="ECO:0000256" key="6">
    <source>
        <dbReference type="ARBA" id="ARBA00022737"/>
    </source>
</evidence>
<evidence type="ECO:0000256" key="14">
    <source>
        <dbReference type="ARBA" id="ARBA00023242"/>
    </source>
</evidence>
<comment type="similarity">
    <text evidence="15">Belongs to the ARTD/PARP family.</text>
</comment>
<dbReference type="GO" id="GO:0005730">
    <property type="term" value="C:nucleolus"/>
    <property type="evidence" value="ECO:0007669"/>
    <property type="project" value="TreeGrafter"/>
</dbReference>
<feature type="compositionally biased region" description="Polar residues" evidence="18">
    <location>
        <begin position="268"/>
        <end position="277"/>
    </location>
</feature>
<feature type="region of interest" description="Disordered" evidence="18">
    <location>
        <begin position="160"/>
        <end position="278"/>
    </location>
</feature>
<evidence type="ECO:0000256" key="18">
    <source>
        <dbReference type="SAM" id="MobiDB-lite"/>
    </source>
</evidence>
<evidence type="ECO:0000256" key="10">
    <source>
        <dbReference type="ARBA" id="ARBA00022833"/>
    </source>
</evidence>
<dbReference type="GO" id="GO:0016779">
    <property type="term" value="F:nucleotidyltransferase activity"/>
    <property type="evidence" value="ECO:0007669"/>
    <property type="project" value="UniProtKB-KW"/>
</dbReference>
<keyword evidence="23" id="KW-1185">Reference proteome</keyword>
<evidence type="ECO:0000313" key="24">
    <source>
        <dbReference type="RefSeq" id="XP_032816474.1"/>
    </source>
</evidence>
<keyword evidence="4" id="KW-0548">Nucleotidyltransferase</keyword>
<sequence>MPPVRSGRAPSMGSKKAPAGNALNWVGRWYWEDDGENWTPYSDEQNELICNAFRTSKKTVSIKLASGIAFKVIFDNMVQQNSQSAFKRRIRLALEDGDFYVWEWEADGPSWVVYDAHSCVKLEGAHRAKSATLDLSTGGHAYRVDLNALTQTNVATGTVRAVRRQPVGKTDTDANPGGSQGVEGIEVKQEAKPKEEEKQKELPRSTEGGGDLVGGARATRSGVKRGRQPSQPPLESNGAEESDAPPSRKPRSGRKSVKSETKAAPETSEGQSDTPGSSEAVVKTIVMNGRAPVDPECKAKLGKAHVYSEGNNVYDVMLNQTNVGLNNNKFYLIQLLRDNDIKSFSVWMRWGRVGRVGMNSLKKCSNLLDARELFEDKFLQKTKNEWSQRSSFQKVQGKYDIVPIDYSTDAMQQTTETDGAQKPPPLQKQSLLDLRVQNLLELICNVRAMEETILEMKFDAKKAPLGKLTKAQIKAGYESLKKVESCLKRNVFGREMVDACSEFYTRIPHDFGMKTPPLIRTEKELKEKIQLLEVLSDIEIAIKFIRSAEQTEHRLDQCYQELHCKMTPLERDHADFKMIERYMTSTHASTHNEYSLSILDAFVVEKEGEAEKFLADYGNRMLLWHGSRLSNWAGILSQGLKIAPPEAPVTGYMFGKGIYFADMCSKSANYCYTTQKKNVGLVLLSEVALGKCAELLAANDQADKLPKGKHSTKGLGKVAPDPSKSVKIDGGDVTVPMGPSKETNVTNPSGFTLNYNEYVVYRPEQVRMRYLLKVSFDYKPMW</sequence>
<evidence type="ECO:0000259" key="22">
    <source>
        <dbReference type="PROSITE" id="PS51977"/>
    </source>
</evidence>
<dbReference type="EC" id="2.4.2.-" evidence="17"/>
<dbReference type="GO" id="GO:0003677">
    <property type="term" value="F:DNA binding"/>
    <property type="evidence" value="ECO:0007669"/>
    <property type="project" value="UniProtKB-KW"/>
</dbReference>
<dbReference type="InterPro" id="IPR036616">
    <property type="entry name" value="Poly(ADP-ribose)pol_reg_dom_sf"/>
</dbReference>
<dbReference type="Gene3D" id="3.90.228.10">
    <property type="match status" value="1"/>
</dbReference>
<keyword evidence="2 17" id="KW-0328">Glycosyltransferase</keyword>
<evidence type="ECO:0000313" key="23">
    <source>
        <dbReference type="Proteomes" id="UP001318040"/>
    </source>
</evidence>
<dbReference type="PROSITE" id="PS51977">
    <property type="entry name" value="WGR"/>
    <property type="match status" value="1"/>
</dbReference>
<evidence type="ECO:0000259" key="20">
    <source>
        <dbReference type="PROSITE" id="PS51059"/>
    </source>
</evidence>
<dbReference type="GO" id="GO:0070212">
    <property type="term" value="P:protein poly-ADP-ribosylation"/>
    <property type="evidence" value="ECO:0007669"/>
    <property type="project" value="TreeGrafter"/>
</dbReference>
<dbReference type="InterPro" id="IPR018123">
    <property type="entry name" value="WWE-dom_subgr"/>
</dbReference>
<dbReference type="GO" id="GO:0006302">
    <property type="term" value="P:double-strand break repair"/>
    <property type="evidence" value="ECO:0007669"/>
    <property type="project" value="TreeGrafter"/>
</dbReference>
<dbReference type="Gene3D" id="2.20.140.10">
    <property type="entry name" value="WGR domain"/>
    <property type="match status" value="1"/>
</dbReference>
<evidence type="ECO:0000256" key="11">
    <source>
        <dbReference type="ARBA" id="ARBA00023027"/>
    </source>
</evidence>
<reference evidence="24" key="1">
    <citation type="submission" date="2025-08" db="UniProtKB">
        <authorList>
            <consortium name="RefSeq"/>
        </authorList>
    </citation>
    <scope>IDENTIFICATION</scope>
    <source>
        <tissue evidence="24">Sperm</tissue>
    </source>
</reference>
<keyword evidence="3 17" id="KW-0808">Transferase</keyword>
<feature type="domain" description="PARP alpha-helical" evidence="21">
    <location>
        <begin position="429"/>
        <end position="546"/>
    </location>
</feature>
<dbReference type="RefSeq" id="XP_032816474.1">
    <property type="nucleotide sequence ID" value="XM_032960583.1"/>
</dbReference>
<keyword evidence="13" id="KW-0234">DNA repair</keyword>
<evidence type="ECO:0000256" key="3">
    <source>
        <dbReference type="ARBA" id="ARBA00022679"/>
    </source>
</evidence>
<dbReference type="PROSITE" id="PS50918">
    <property type="entry name" value="WWE"/>
    <property type="match status" value="1"/>
</dbReference>
<dbReference type="GO" id="GO:1990404">
    <property type="term" value="F:NAD+-protein mono-ADP-ribosyltransferase activity"/>
    <property type="evidence" value="ECO:0007669"/>
    <property type="project" value="TreeGrafter"/>
</dbReference>
<gene>
    <name evidence="24" type="primary">PARP2</name>
</gene>
<evidence type="ECO:0000256" key="4">
    <source>
        <dbReference type="ARBA" id="ARBA00022695"/>
    </source>
</evidence>
<evidence type="ECO:0000256" key="13">
    <source>
        <dbReference type="ARBA" id="ARBA00023204"/>
    </source>
</evidence>
<keyword evidence="11 17" id="KW-0520">NAD</keyword>
<dbReference type="InterPro" id="IPR008893">
    <property type="entry name" value="WGR_domain"/>
</dbReference>
<dbReference type="CDD" id="cd08003">
    <property type="entry name" value="WGR_PARP2_like"/>
    <property type="match status" value="1"/>
</dbReference>
<dbReference type="InterPro" id="IPR036930">
    <property type="entry name" value="WGR_dom_sf"/>
</dbReference>
<feature type="domain" description="PARP catalytic" evidence="20">
    <location>
        <begin position="553"/>
        <end position="782"/>
    </location>
</feature>
<dbReference type="Gene3D" id="1.20.142.10">
    <property type="entry name" value="Poly(ADP-ribose) polymerase, regulatory domain"/>
    <property type="match status" value="1"/>
</dbReference>
<keyword evidence="5" id="KW-0479">Metal-binding</keyword>
<dbReference type="SUPFAM" id="SSF56399">
    <property type="entry name" value="ADP-ribosylation"/>
    <property type="match status" value="1"/>
</dbReference>
<evidence type="ECO:0000259" key="21">
    <source>
        <dbReference type="PROSITE" id="PS51060"/>
    </source>
</evidence>
<dbReference type="Pfam" id="PF05406">
    <property type="entry name" value="WGR"/>
    <property type="match status" value="1"/>
</dbReference>
<feature type="domain" description="WGR" evidence="22">
    <location>
        <begin position="303"/>
        <end position="399"/>
    </location>
</feature>
<dbReference type="FunFam" id="3.90.228.10:FF:000002">
    <property type="entry name" value="Poly [ADP-ribose] polymerase"/>
    <property type="match status" value="1"/>
</dbReference>
<evidence type="ECO:0000256" key="12">
    <source>
        <dbReference type="ARBA" id="ARBA00023125"/>
    </source>
</evidence>
<evidence type="ECO:0000256" key="1">
    <source>
        <dbReference type="ARBA" id="ARBA00004123"/>
    </source>
</evidence>
<dbReference type="InterPro" id="IPR004170">
    <property type="entry name" value="WWE_dom"/>
</dbReference>
<organism evidence="23 24">
    <name type="scientific">Petromyzon marinus</name>
    <name type="common">Sea lamprey</name>
    <dbReference type="NCBI Taxonomy" id="7757"/>
    <lineage>
        <taxon>Eukaryota</taxon>
        <taxon>Metazoa</taxon>
        <taxon>Chordata</taxon>
        <taxon>Craniata</taxon>
        <taxon>Vertebrata</taxon>
        <taxon>Cyclostomata</taxon>
        <taxon>Hyperoartia</taxon>
        <taxon>Petromyzontiformes</taxon>
        <taxon>Petromyzontidae</taxon>
        <taxon>Petromyzon</taxon>
    </lineage>
</organism>
<dbReference type="AlphaFoldDB" id="A0AAJ7TEN6"/>
<evidence type="ECO:0000256" key="15">
    <source>
        <dbReference type="ARBA" id="ARBA00024347"/>
    </source>
</evidence>
<dbReference type="Proteomes" id="UP001318040">
    <property type="component" value="Chromosome 25"/>
</dbReference>